<dbReference type="eggNOG" id="ENOG5033RC4">
    <property type="taxonomic scope" value="Bacteria"/>
</dbReference>
<dbReference type="Gene3D" id="1.10.101.10">
    <property type="entry name" value="PGBD-like superfamily/PGBD"/>
    <property type="match status" value="1"/>
</dbReference>
<keyword evidence="2" id="KW-0081">Bacteriolytic enzyme</keyword>
<reference evidence="4 5" key="1">
    <citation type="journal article" date="2012" name="J. Bacteriol.">
        <title>Genome sequence of the human- and animal-pathogenic strain Nocardia cyriacigeorgica GUH-2.</title>
        <authorList>
            <person name="Zoropogui A."/>
            <person name="Pujic P."/>
            <person name="Normand P."/>
            <person name="Barbe V."/>
            <person name="Beaman B."/>
            <person name="Beaman L."/>
            <person name="Boiron P."/>
            <person name="Colinon C."/>
            <person name="Deredjian A."/>
            <person name="Graindorge A."/>
            <person name="Mangenot S."/>
            <person name="Nazaret S."/>
            <person name="Neto M."/>
            <person name="Petit S."/>
            <person name="Roche D."/>
            <person name="Vallenet D."/>
            <person name="Rodriguez-Nava V."/>
            <person name="Richard Y."/>
            <person name="Cournoyer B."/>
            <person name="Blaha D."/>
        </authorList>
    </citation>
    <scope>NUCLEOTIDE SEQUENCE [LARGE SCALE GENOMIC DNA]</scope>
    <source>
        <strain evidence="4 5">GUH-2</strain>
    </source>
</reference>
<evidence type="ECO:0000256" key="2">
    <source>
        <dbReference type="ARBA" id="ARBA00022638"/>
    </source>
</evidence>
<evidence type="ECO:0000313" key="4">
    <source>
        <dbReference type="EMBL" id="CCF63704.1"/>
    </source>
</evidence>
<protein>
    <submittedName>
        <fullName evidence="4">Putative peptidoglycan binding protein</fullName>
    </submittedName>
</protein>
<dbReference type="Gene3D" id="1.10.530.40">
    <property type="match status" value="1"/>
</dbReference>
<evidence type="ECO:0000259" key="3">
    <source>
        <dbReference type="Pfam" id="PF01471"/>
    </source>
</evidence>
<evidence type="ECO:0000256" key="1">
    <source>
        <dbReference type="ARBA" id="ARBA00022529"/>
    </source>
</evidence>
<keyword evidence="1" id="KW-0929">Antimicrobial</keyword>
<dbReference type="InterPro" id="IPR036366">
    <property type="entry name" value="PGBDSf"/>
</dbReference>
<keyword evidence="5" id="KW-1185">Reference proteome</keyword>
<dbReference type="KEGG" id="ncy:NOCYR_2935"/>
<gene>
    <name evidence="4" type="ordered locus">NOCYR_2935</name>
</gene>
<evidence type="ECO:0000313" key="5">
    <source>
        <dbReference type="Proteomes" id="UP000008190"/>
    </source>
</evidence>
<dbReference type="GO" id="GO:0042742">
    <property type="term" value="P:defense response to bacterium"/>
    <property type="evidence" value="ECO:0007669"/>
    <property type="project" value="UniProtKB-KW"/>
</dbReference>
<dbReference type="GO" id="GO:0003796">
    <property type="term" value="F:lysozyme activity"/>
    <property type="evidence" value="ECO:0007669"/>
    <property type="project" value="InterPro"/>
</dbReference>
<dbReference type="EMBL" id="FO082843">
    <property type="protein sequence ID" value="CCF63704.1"/>
    <property type="molecule type" value="Genomic_DNA"/>
</dbReference>
<dbReference type="Proteomes" id="UP000008190">
    <property type="component" value="Chromosome"/>
</dbReference>
<dbReference type="InterPro" id="IPR023347">
    <property type="entry name" value="Lysozyme_dom_sf"/>
</dbReference>
<dbReference type="AlphaFoldDB" id="H6RA96"/>
<dbReference type="InterPro" id="IPR002477">
    <property type="entry name" value="Peptidoglycan-bd-like"/>
</dbReference>
<dbReference type="Pfam" id="PF01471">
    <property type="entry name" value="PG_binding_1"/>
    <property type="match status" value="1"/>
</dbReference>
<sequence length="320" mass="35115">MRLSMSCDEPVADTEQHLKCERVPLYQVGRPAMKDAVRSFWIPFNTPLEGRVHYMYCDWKGWVSTGVGNLIDATKNAMAAPSAEEREASLALANQYRWTTPAGDLAGPDLVANDWDAVKAQLGLAAQGHRAYKQFAKLELTDEEIDRMVFVKLDQMETYLKSRDEFKGFEEWPADAQLALLSMSWGMGPAFKFPRFQNYVANADWTGAASECKFQPDQGTIKIRNLLNAQSFRNAARVKDEGHDPSAIVVDLTNTLGIQCALAYFGFDPGPTDGALGPLTTAAIVRYQTASGMEGTGNPSDIRIQLAVALSGSGFTALAE</sequence>
<accession>H6RA96</accession>
<feature type="domain" description="Peptidoglycan binding-like" evidence="3">
    <location>
        <begin position="258"/>
        <end position="299"/>
    </location>
</feature>
<dbReference type="GO" id="GO:0031640">
    <property type="term" value="P:killing of cells of another organism"/>
    <property type="evidence" value="ECO:0007669"/>
    <property type="project" value="UniProtKB-KW"/>
</dbReference>
<dbReference type="HOGENOM" id="CLU_868291_0_0_11"/>
<organism evidence="4 5">
    <name type="scientific">Nocardia cyriacigeorgica (strain GUH-2)</name>
    <dbReference type="NCBI Taxonomy" id="1127134"/>
    <lineage>
        <taxon>Bacteria</taxon>
        <taxon>Bacillati</taxon>
        <taxon>Actinomycetota</taxon>
        <taxon>Actinomycetes</taxon>
        <taxon>Mycobacteriales</taxon>
        <taxon>Nocardiaceae</taxon>
        <taxon>Nocardia</taxon>
    </lineage>
</organism>
<dbReference type="SUPFAM" id="SSF53955">
    <property type="entry name" value="Lysozyme-like"/>
    <property type="match status" value="1"/>
</dbReference>
<dbReference type="InterPro" id="IPR036365">
    <property type="entry name" value="PGBD-like_sf"/>
</dbReference>
<dbReference type="InterPro" id="IPR023346">
    <property type="entry name" value="Lysozyme-like_dom_sf"/>
</dbReference>
<proteinExistence type="predicted"/>
<name>H6RA96_NOCCG</name>
<dbReference type="SUPFAM" id="SSF47090">
    <property type="entry name" value="PGBD-like"/>
    <property type="match status" value="1"/>
</dbReference>